<gene>
    <name evidence="1" type="ORF">GJ744_005682</name>
</gene>
<protein>
    <submittedName>
        <fullName evidence="1">Uncharacterized protein</fullName>
    </submittedName>
</protein>
<keyword evidence="2" id="KW-1185">Reference proteome</keyword>
<dbReference type="AlphaFoldDB" id="A0A8H7DY95"/>
<name>A0A8H7DY95_9EURO</name>
<evidence type="ECO:0000313" key="2">
    <source>
        <dbReference type="Proteomes" id="UP000606974"/>
    </source>
</evidence>
<dbReference type="PANTHER" id="PTHR38119:SF1">
    <property type="entry name" value="BTB DOMAIN-CONTAINING PROTEIN"/>
    <property type="match status" value="1"/>
</dbReference>
<comment type="caution">
    <text evidence="1">The sequence shown here is derived from an EMBL/GenBank/DDBJ whole genome shotgun (WGS) entry which is preliminary data.</text>
</comment>
<reference evidence="1" key="1">
    <citation type="submission" date="2020-02" db="EMBL/GenBank/DDBJ databases">
        <authorList>
            <person name="Palmer J.M."/>
        </authorList>
    </citation>
    <scope>NUCLEOTIDE SEQUENCE</scope>
    <source>
        <strain evidence="1">EPUS1.4</strain>
        <tissue evidence="1">Thallus</tissue>
    </source>
</reference>
<evidence type="ECO:0000313" key="1">
    <source>
        <dbReference type="EMBL" id="KAF7502467.1"/>
    </source>
</evidence>
<sequence length="225" mass="25263">MLAAIQHYKPVLNGLADTLALVNLADKYVCLPAVSRAVRLHLIECGGNTSDLYRNIARDPVDYLYIGEKTRSSIITKEAATHVLGTWSETKTRCQELISSQLFNSLARIHDELRLKKERANKALLSLNYEPLIAVRVDSMEEAGAALILVRENISNAYYNCLRHSNPERFEGNLYREITRSANVQKPYLGLLRRSASQTSFEDSCIILGLKIGDAAFEYARAMLD</sequence>
<accession>A0A8H7DY95</accession>
<organism evidence="1 2">
    <name type="scientific">Endocarpon pusillum</name>
    <dbReference type="NCBI Taxonomy" id="364733"/>
    <lineage>
        <taxon>Eukaryota</taxon>
        <taxon>Fungi</taxon>
        <taxon>Dikarya</taxon>
        <taxon>Ascomycota</taxon>
        <taxon>Pezizomycotina</taxon>
        <taxon>Eurotiomycetes</taxon>
        <taxon>Chaetothyriomycetidae</taxon>
        <taxon>Verrucariales</taxon>
        <taxon>Verrucariaceae</taxon>
        <taxon>Endocarpon</taxon>
    </lineage>
</organism>
<dbReference type="PANTHER" id="PTHR38119">
    <property type="entry name" value="BTB DOMAIN-CONTAINING PROTEIN-RELATED"/>
    <property type="match status" value="1"/>
</dbReference>
<dbReference type="OrthoDB" id="2129688at2759"/>
<dbReference type="Proteomes" id="UP000606974">
    <property type="component" value="Unassembled WGS sequence"/>
</dbReference>
<dbReference type="EMBL" id="JAACFV010000249">
    <property type="protein sequence ID" value="KAF7502467.1"/>
    <property type="molecule type" value="Genomic_DNA"/>
</dbReference>
<proteinExistence type="predicted"/>